<dbReference type="GO" id="GO:0003924">
    <property type="term" value="F:GTPase activity"/>
    <property type="evidence" value="ECO:0007669"/>
    <property type="project" value="InterPro"/>
</dbReference>
<dbReference type="InterPro" id="IPR019009">
    <property type="entry name" value="SRP_receptor_beta_su"/>
</dbReference>
<dbReference type="InterPro" id="IPR027417">
    <property type="entry name" value="P-loop_NTPase"/>
</dbReference>
<feature type="binding site" evidence="12">
    <location>
        <position position="80"/>
    </location>
    <ligand>
        <name>Mg(2+)</name>
        <dbReference type="ChEBI" id="CHEBI:18420"/>
    </ligand>
</feature>
<dbReference type="SUPFAM" id="SSF52540">
    <property type="entry name" value="P-loop containing nucleoside triphosphate hydrolases"/>
    <property type="match status" value="1"/>
</dbReference>
<keyword evidence="12" id="KW-0460">Magnesium</keyword>
<evidence type="ECO:0000256" key="9">
    <source>
        <dbReference type="ARBA" id="ARBA00023136"/>
    </source>
</evidence>
<keyword evidence="9 13" id="KW-0472">Membrane</keyword>
<reference evidence="14" key="2">
    <citation type="submission" date="2015-06" db="UniProtKB">
        <authorList>
            <consortium name="EnsemblMetazoa"/>
        </authorList>
    </citation>
    <scope>IDENTIFICATION</scope>
</reference>
<feature type="binding site" evidence="11">
    <location>
        <position position="102"/>
    </location>
    <ligand>
        <name>GTP</name>
        <dbReference type="ChEBI" id="CHEBI:37565"/>
    </ligand>
</feature>
<keyword evidence="6" id="KW-0256">Endoplasmic reticulum</keyword>
<organism evidence="14 15">
    <name type="scientific">Tetranychus urticae</name>
    <name type="common">Two-spotted spider mite</name>
    <dbReference type="NCBI Taxonomy" id="32264"/>
    <lineage>
        <taxon>Eukaryota</taxon>
        <taxon>Metazoa</taxon>
        <taxon>Ecdysozoa</taxon>
        <taxon>Arthropoda</taxon>
        <taxon>Chelicerata</taxon>
        <taxon>Arachnida</taxon>
        <taxon>Acari</taxon>
        <taxon>Acariformes</taxon>
        <taxon>Trombidiformes</taxon>
        <taxon>Prostigmata</taxon>
        <taxon>Eleutherengona</taxon>
        <taxon>Raphignathae</taxon>
        <taxon>Tetranychoidea</taxon>
        <taxon>Tetranychidae</taxon>
        <taxon>Tetranychus</taxon>
    </lineage>
</organism>
<dbReference type="EMBL" id="CAEY01000638">
    <property type="status" value="NOT_ANNOTATED_CDS"/>
    <property type="molecule type" value="Genomic_DNA"/>
</dbReference>
<keyword evidence="4 13" id="KW-0812">Transmembrane</keyword>
<evidence type="ECO:0000256" key="3">
    <source>
        <dbReference type="ARBA" id="ARBA00020256"/>
    </source>
</evidence>
<comment type="subcellular location">
    <subcellularLocation>
        <location evidence="1">Endoplasmic reticulum membrane</location>
        <topology evidence="1">Single-pass membrane protein</topology>
    </subcellularLocation>
</comment>
<evidence type="ECO:0000256" key="8">
    <source>
        <dbReference type="ARBA" id="ARBA00023134"/>
    </source>
</evidence>
<dbReference type="OrthoDB" id="41266at2759"/>
<evidence type="ECO:0000256" key="2">
    <source>
        <dbReference type="ARBA" id="ARBA00005619"/>
    </source>
</evidence>
<comment type="similarity">
    <text evidence="2">Belongs to the SRP receptor beta subunit family.</text>
</comment>
<keyword evidence="15" id="KW-1185">Reference proteome</keyword>
<keyword evidence="12" id="KW-0479">Metal-binding</keyword>
<dbReference type="EnsemblMetazoa" id="tetur24g00140.1">
    <property type="protein sequence ID" value="tetur24g00140.1"/>
    <property type="gene ID" value="tetur24g00140"/>
</dbReference>
<reference evidence="15" key="1">
    <citation type="submission" date="2011-08" db="EMBL/GenBank/DDBJ databases">
        <authorList>
            <person name="Rombauts S."/>
        </authorList>
    </citation>
    <scope>NUCLEOTIDE SEQUENCE</scope>
    <source>
        <strain evidence="15">London</strain>
    </source>
</reference>
<dbReference type="KEGG" id="tut:107367930"/>
<dbReference type="InterPro" id="IPR006689">
    <property type="entry name" value="Small_GTPase_ARF/SAR"/>
</dbReference>
<evidence type="ECO:0000256" key="13">
    <source>
        <dbReference type="SAM" id="Phobius"/>
    </source>
</evidence>
<dbReference type="HOGENOM" id="CLU_046625_2_0_1"/>
<gene>
    <name evidence="14" type="primary">107367930</name>
</gene>
<dbReference type="Proteomes" id="UP000015104">
    <property type="component" value="Unassembled WGS sequence"/>
</dbReference>
<keyword evidence="7 13" id="KW-1133">Transmembrane helix</keyword>
<dbReference type="PRINTS" id="PR00328">
    <property type="entry name" value="SAR1GTPBP"/>
</dbReference>
<keyword evidence="5 11" id="KW-0547">Nucleotide-binding</keyword>
<dbReference type="Gene3D" id="3.40.50.300">
    <property type="entry name" value="P-loop containing nucleotide triphosphate hydrolases"/>
    <property type="match status" value="1"/>
</dbReference>
<evidence type="ECO:0000256" key="11">
    <source>
        <dbReference type="PIRSR" id="PIRSR606689-1"/>
    </source>
</evidence>
<feature type="transmembrane region" description="Helical" evidence="13">
    <location>
        <begin position="23"/>
        <end position="43"/>
    </location>
</feature>
<evidence type="ECO:0000256" key="1">
    <source>
        <dbReference type="ARBA" id="ARBA00004389"/>
    </source>
</evidence>
<dbReference type="GO" id="GO:0005789">
    <property type="term" value="C:endoplasmic reticulum membrane"/>
    <property type="evidence" value="ECO:0007669"/>
    <property type="project" value="UniProtKB-SubCell"/>
</dbReference>
<dbReference type="STRING" id="32264.T1KW28"/>
<dbReference type="PANTHER" id="PTHR11711">
    <property type="entry name" value="ADP RIBOSYLATION FACTOR-RELATED"/>
    <property type="match status" value="1"/>
</dbReference>
<protein>
    <recommendedName>
        <fullName evidence="3">Signal recognition particle receptor subunit beta</fullName>
    </recommendedName>
</protein>
<dbReference type="OMA" id="MNGVKVT"/>
<dbReference type="SMART" id="SM00177">
    <property type="entry name" value="ARF"/>
    <property type="match status" value="1"/>
</dbReference>
<proteinExistence type="inferred from homology"/>
<feature type="binding site" evidence="11">
    <location>
        <begin position="56"/>
        <end position="63"/>
    </location>
    <ligand>
        <name>GTP</name>
        <dbReference type="ChEBI" id="CHEBI:37565"/>
    </ligand>
</feature>
<evidence type="ECO:0000256" key="12">
    <source>
        <dbReference type="PIRSR" id="PIRSR606689-2"/>
    </source>
</evidence>
<dbReference type="Pfam" id="PF09439">
    <property type="entry name" value="SRPRB"/>
    <property type="match status" value="1"/>
</dbReference>
<sequence length="250" mass="28197">MDTYINLIMDKLPPYIRDDRSTLVALGITVFIAFLTLVLLGFLSKSRKGSRVLLMGLSDSGKTVLFSQLVSGKAVSTFTSMKQNECHLNLERRSVVMIDIPGFDRLRDKYWNDLKKGVRAIVFVVDSYQITSNIKDVADYFYTILADNLVSSQKIPILVACNKQDKPKSKSSKVIRTLIEKEINTIRETRLAALESTDGDSENTRIVGSLDKEFAFNDLRNAIDFVDCVALAKEESPCEIEEIVNWLNKL</sequence>
<evidence type="ECO:0000256" key="7">
    <source>
        <dbReference type="ARBA" id="ARBA00022989"/>
    </source>
</evidence>
<dbReference type="AlphaFoldDB" id="T1KW28"/>
<dbReference type="eggNOG" id="KOG0090">
    <property type="taxonomic scope" value="Eukaryota"/>
</dbReference>
<keyword evidence="8 11" id="KW-0342">GTP-binding</keyword>
<dbReference type="GO" id="GO:0046872">
    <property type="term" value="F:metal ion binding"/>
    <property type="evidence" value="ECO:0007669"/>
    <property type="project" value="UniProtKB-KW"/>
</dbReference>
<evidence type="ECO:0000256" key="10">
    <source>
        <dbReference type="ARBA" id="ARBA00023170"/>
    </source>
</evidence>
<dbReference type="InterPro" id="IPR024156">
    <property type="entry name" value="Small_GTPase_ARF"/>
</dbReference>
<evidence type="ECO:0000313" key="15">
    <source>
        <dbReference type="Proteomes" id="UP000015104"/>
    </source>
</evidence>
<feature type="binding site" evidence="12">
    <location>
        <position position="63"/>
    </location>
    <ligand>
        <name>Mg(2+)</name>
        <dbReference type="ChEBI" id="CHEBI:18420"/>
    </ligand>
</feature>
<accession>T1KW28</accession>
<dbReference type="GO" id="GO:0005525">
    <property type="term" value="F:GTP binding"/>
    <property type="evidence" value="ECO:0007669"/>
    <property type="project" value="UniProtKB-KW"/>
</dbReference>
<dbReference type="CDD" id="cd04105">
    <property type="entry name" value="SR_beta"/>
    <property type="match status" value="1"/>
</dbReference>
<evidence type="ECO:0000256" key="4">
    <source>
        <dbReference type="ARBA" id="ARBA00022692"/>
    </source>
</evidence>
<feature type="binding site" evidence="11">
    <location>
        <begin position="162"/>
        <end position="165"/>
    </location>
    <ligand>
        <name>GTP</name>
        <dbReference type="ChEBI" id="CHEBI:37565"/>
    </ligand>
</feature>
<evidence type="ECO:0000313" key="14">
    <source>
        <dbReference type="EnsemblMetazoa" id="tetur24g00140.1"/>
    </source>
</evidence>
<keyword evidence="10" id="KW-0675">Receptor</keyword>
<name>T1KW28_TETUR</name>
<evidence type="ECO:0000256" key="6">
    <source>
        <dbReference type="ARBA" id="ARBA00022824"/>
    </source>
</evidence>
<evidence type="ECO:0000256" key="5">
    <source>
        <dbReference type="ARBA" id="ARBA00022741"/>
    </source>
</evidence>